<evidence type="ECO:0000313" key="12">
    <source>
        <dbReference type="Proteomes" id="UP000637788"/>
    </source>
</evidence>
<dbReference type="Gene3D" id="1.20.1730.10">
    <property type="entry name" value="Sodium/glucose cotransporter"/>
    <property type="match status" value="1"/>
</dbReference>
<feature type="transmembrane region" description="Helical" evidence="10">
    <location>
        <begin position="264"/>
        <end position="286"/>
    </location>
</feature>
<evidence type="ECO:0000256" key="10">
    <source>
        <dbReference type="SAM" id="Phobius"/>
    </source>
</evidence>
<name>A0A917R753_9ACTN</name>
<dbReference type="PANTHER" id="PTHR48086:SF6">
    <property type="entry name" value="CATION_ACETATE SYMPORTER ACTP"/>
    <property type="match status" value="1"/>
</dbReference>
<feature type="transmembrane region" description="Helical" evidence="10">
    <location>
        <begin position="174"/>
        <end position="193"/>
    </location>
</feature>
<feature type="transmembrane region" description="Helical" evidence="10">
    <location>
        <begin position="400"/>
        <end position="421"/>
    </location>
</feature>
<keyword evidence="3" id="KW-0813">Transport</keyword>
<dbReference type="InterPro" id="IPR038377">
    <property type="entry name" value="Na/Glc_symporter_sf"/>
</dbReference>
<evidence type="ECO:0000256" key="9">
    <source>
        <dbReference type="RuleBase" id="RU362091"/>
    </source>
</evidence>
<dbReference type="GO" id="GO:0005886">
    <property type="term" value="C:plasma membrane"/>
    <property type="evidence" value="ECO:0007669"/>
    <property type="project" value="UniProtKB-SubCell"/>
</dbReference>
<keyword evidence="5 10" id="KW-0812">Transmembrane</keyword>
<keyword evidence="6" id="KW-0769">Symport</keyword>
<organism evidence="11 12">
    <name type="scientific">Streptomyces flaveus</name>
    <dbReference type="NCBI Taxonomy" id="66370"/>
    <lineage>
        <taxon>Bacteria</taxon>
        <taxon>Bacillati</taxon>
        <taxon>Actinomycetota</taxon>
        <taxon>Actinomycetes</taxon>
        <taxon>Kitasatosporales</taxon>
        <taxon>Streptomycetaceae</taxon>
        <taxon>Streptomyces</taxon>
        <taxon>Streptomyces aurantiacus group</taxon>
    </lineage>
</organism>
<feature type="transmembrane region" description="Helical" evidence="10">
    <location>
        <begin position="459"/>
        <end position="479"/>
    </location>
</feature>
<comment type="caution">
    <text evidence="11">The sequence shown here is derived from an EMBL/GenBank/DDBJ whole genome shotgun (WGS) entry which is preliminary data.</text>
</comment>
<accession>A0A917R753</accession>
<feature type="transmembrane region" description="Helical" evidence="10">
    <location>
        <begin position="491"/>
        <end position="513"/>
    </location>
</feature>
<keyword evidence="4" id="KW-1003">Cell membrane</keyword>
<sequence>MVTYSDGRMMTLSEGVVGGTSLKLTFVLFVSVVVVSMFSALITAPQGDEISDFYLGDRTMSPLRNGLAMCGDYLSAVTLLGSTGLVALTGYDGLLYLVGTVVAWMMVMLLIAEPLRNSGKFTLGDTLALRLPRSQRSVRIALAACTLIICVLYIVAQLVGSIALLTQFIGEPSATVRTMCVVLIGTLIVLYVALGGMPGATFLQIVKAVMLIAGVAVTAIIVLHRYSWNIDGLLGAAADGSGMGQRYLEPGLRYGGSTTSKLDFFSLQIAIALGLAALPHMTMRLLAPRATRVLRRSVLWATGLVGFVCLAAGVLGLGATAIVGRDSIAEVDAKGDAAVLLLANSIGGAVLTALISCLAFITLMAVAAGLMLAAASSLAHDLYGQVIRKGKASQTEELNAARLSAVVIGVLGMLLALLAWGTNTASLGFLAFAIAASAILPTMIYSLFWRRFNARGALLSLYGGLTTSVLLVICSPVVSSTPTSFYPDADFAFFPLQNPGIVSVPAGFLLGWLGTVMSHGEEEAADVYEQFEVRAMLGTGEQEEVQQEEPVGARQ</sequence>
<protein>
    <submittedName>
        <fullName evidence="11">Cation acetate symporter</fullName>
    </submittedName>
</protein>
<dbReference type="Proteomes" id="UP000637788">
    <property type="component" value="Unassembled WGS sequence"/>
</dbReference>
<comment type="subcellular location">
    <subcellularLocation>
        <location evidence="1">Cell membrane</location>
        <topology evidence="1">Multi-pass membrane protein</topology>
    </subcellularLocation>
</comment>
<evidence type="ECO:0000256" key="6">
    <source>
        <dbReference type="ARBA" id="ARBA00022847"/>
    </source>
</evidence>
<feature type="transmembrane region" description="Helical" evidence="10">
    <location>
        <begin position="205"/>
        <end position="224"/>
    </location>
</feature>
<evidence type="ECO:0000256" key="1">
    <source>
        <dbReference type="ARBA" id="ARBA00004651"/>
    </source>
</evidence>
<keyword evidence="8 10" id="KW-0472">Membrane</keyword>
<dbReference type="CDD" id="cd11480">
    <property type="entry name" value="SLC5sbd_u4"/>
    <property type="match status" value="1"/>
</dbReference>
<reference evidence="11" key="1">
    <citation type="journal article" date="2014" name="Int. J. Syst. Evol. Microbiol.">
        <title>Complete genome sequence of Corynebacterium casei LMG S-19264T (=DSM 44701T), isolated from a smear-ripened cheese.</title>
        <authorList>
            <consortium name="US DOE Joint Genome Institute (JGI-PGF)"/>
            <person name="Walter F."/>
            <person name="Albersmeier A."/>
            <person name="Kalinowski J."/>
            <person name="Ruckert C."/>
        </authorList>
    </citation>
    <scope>NUCLEOTIDE SEQUENCE</scope>
    <source>
        <strain evidence="11">JCM 3035</strain>
    </source>
</reference>
<dbReference type="GO" id="GO:0015293">
    <property type="term" value="F:symporter activity"/>
    <property type="evidence" value="ECO:0007669"/>
    <property type="project" value="UniProtKB-KW"/>
</dbReference>
<dbReference type="InterPro" id="IPR050277">
    <property type="entry name" value="Sodium:Solute_Symporter"/>
</dbReference>
<gene>
    <name evidence="11" type="ORF">GCM10010094_61250</name>
</gene>
<reference evidence="11" key="2">
    <citation type="submission" date="2020-09" db="EMBL/GenBank/DDBJ databases">
        <authorList>
            <person name="Sun Q."/>
            <person name="Ohkuma M."/>
        </authorList>
    </citation>
    <scope>NUCLEOTIDE SEQUENCE</scope>
    <source>
        <strain evidence="11">JCM 3035</strain>
    </source>
</reference>
<keyword evidence="12" id="KW-1185">Reference proteome</keyword>
<dbReference type="AlphaFoldDB" id="A0A917R753"/>
<dbReference type="Pfam" id="PF00474">
    <property type="entry name" value="SSF"/>
    <property type="match status" value="1"/>
</dbReference>
<dbReference type="GO" id="GO:0015123">
    <property type="term" value="F:acetate transmembrane transporter activity"/>
    <property type="evidence" value="ECO:0007669"/>
    <property type="project" value="TreeGrafter"/>
</dbReference>
<dbReference type="GO" id="GO:0006847">
    <property type="term" value="P:plasma membrane acetate transport"/>
    <property type="evidence" value="ECO:0007669"/>
    <property type="project" value="TreeGrafter"/>
</dbReference>
<feature type="transmembrane region" description="Helical" evidence="10">
    <location>
        <begin position="427"/>
        <end position="447"/>
    </location>
</feature>
<feature type="transmembrane region" description="Helical" evidence="10">
    <location>
        <begin position="20"/>
        <end position="44"/>
    </location>
</feature>
<comment type="similarity">
    <text evidence="2 9">Belongs to the sodium:solute symporter (SSF) (TC 2.A.21) family.</text>
</comment>
<proteinExistence type="inferred from homology"/>
<evidence type="ECO:0000256" key="3">
    <source>
        <dbReference type="ARBA" id="ARBA00022448"/>
    </source>
</evidence>
<evidence type="ECO:0000256" key="5">
    <source>
        <dbReference type="ARBA" id="ARBA00022692"/>
    </source>
</evidence>
<evidence type="ECO:0000256" key="2">
    <source>
        <dbReference type="ARBA" id="ARBA00006434"/>
    </source>
</evidence>
<feature type="transmembrane region" description="Helical" evidence="10">
    <location>
        <begin position="140"/>
        <end position="168"/>
    </location>
</feature>
<dbReference type="InterPro" id="IPR001734">
    <property type="entry name" value="Na/solute_symporter"/>
</dbReference>
<feature type="transmembrane region" description="Helical" evidence="10">
    <location>
        <begin position="298"/>
        <end position="323"/>
    </location>
</feature>
<keyword evidence="7 10" id="KW-1133">Transmembrane helix</keyword>
<evidence type="ECO:0000256" key="7">
    <source>
        <dbReference type="ARBA" id="ARBA00022989"/>
    </source>
</evidence>
<dbReference type="PANTHER" id="PTHR48086">
    <property type="entry name" value="SODIUM/PROLINE SYMPORTER-RELATED"/>
    <property type="match status" value="1"/>
</dbReference>
<feature type="transmembrane region" description="Helical" evidence="10">
    <location>
        <begin position="94"/>
        <end position="112"/>
    </location>
</feature>
<dbReference type="EMBL" id="BMPQ01000019">
    <property type="protein sequence ID" value="GGK92087.1"/>
    <property type="molecule type" value="Genomic_DNA"/>
</dbReference>
<evidence type="ECO:0000256" key="4">
    <source>
        <dbReference type="ARBA" id="ARBA00022475"/>
    </source>
</evidence>
<evidence type="ECO:0000256" key="8">
    <source>
        <dbReference type="ARBA" id="ARBA00023136"/>
    </source>
</evidence>
<feature type="transmembrane region" description="Helical" evidence="10">
    <location>
        <begin position="349"/>
        <end position="379"/>
    </location>
</feature>
<dbReference type="PROSITE" id="PS50283">
    <property type="entry name" value="NA_SOLUT_SYMP_3"/>
    <property type="match status" value="1"/>
</dbReference>
<evidence type="ECO:0000313" key="11">
    <source>
        <dbReference type="EMBL" id="GGK92087.1"/>
    </source>
</evidence>